<dbReference type="RefSeq" id="XP_056039887.1">
    <property type="nucleotide sequence ID" value="XM_056185332.1"/>
</dbReference>
<feature type="signal peptide" evidence="1">
    <location>
        <begin position="1"/>
        <end position="25"/>
    </location>
</feature>
<proteinExistence type="predicted"/>
<dbReference type="Proteomes" id="UP001217417">
    <property type="component" value="Unassembled WGS sequence"/>
</dbReference>
<accession>A0AAD7QM63</accession>
<gene>
    <name evidence="2" type="ORF">POJ06DRAFT_203966</name>
</gene>
<sequence>GGNIPKSRMAPFVMALLYLLGMVSAYNHGRLCVSAVYHKYDIYYNGEWLPVREESGLLVYQDGVDIRNVAGYQMTDDLTGSAKVQTVFKVGAHSCTLYGNWKSGNYNPPRVPSVSKIKCAGSDRIWSITSSDADYFKFIEFTSDPGPPEGEYQYRNAFSVFGKYCGSY</sequence>
<comment type="caution">
    <text evidence="2">The sequence shown here is derived from an EMBL/GenBank/DDBJ whole genome shotgun (WGS) entry which is preliminary data.</text>
</comment>
<evidence type="ECO:0000256" key="1">
    <source>
        <dbReference type="SAM" id="SignalP"/>
    </source>
</evidence>
<evidence type="ECO:0000313" key="3">
    <source>
        <dbReference type="Proteomes" id="UP001217417"/>
    </source>
</evidence>
<feature type="non-terminal residue" evidence="2">
    <location>
        <position position="1"/>
    </location>
</feature>
<reference evidence="2" key="1">
    <citation type="submission" date="2023-03" db="EMBL/GenBank/DDBJ databases">
        <title>Near-Complete genome sequence of Lipomyces tetrasporous NRRL Y-64009, an oleaginous yeast capable of growing on lignocellulosic hydrolysates.</title>
        <authorList>
            <consortium name="Lawrence Berkeley National Laboratory"/>
            <person name="Jagtap S.S."/>
            <person name="Liu J.-J."/>
            <person name="Walukiewicz H.E."/>
            <person name="Pangilinan J."/>
            <person name="Lipzen A."/>
            <person name="Ahrendt S."/>
            <person name="Koriabine M."/>
            <person name="Cobaugh K."/>
            <person name="Salamov A."/>
            <person name="Yoshinaga Y."/>
            <person name="Ng V."/>
            <person name="Daum C."/>
            <person name="Grigoriev I.V."/>
            <person name="Slininger P.J."/>
            <person name="Dien B.S."/>
            <person name="Jin Y.-S."/>
            <person name="Rao C.V."/>
        </authorList>
    </citation>
    <scope>NUCLEOTIDE SEQUENCE</scope>
    <source>
        <strain evidence="2">NRRL Y-64009</strain>
    </source>
</reference>
<organism evidence="2 3">
    <name type="scientific">Lipomyces tetrasporus</name>
    <dbReference type="NCBI Taxonomy" id="54092"/>
    <lineage>
        <taxon>Eukaryota</taxon>
        <taxon>Fungi</taxon>
        <taxon>Dikarya</taxon>
        <taxon>Ascomycota</taxon>
        <taxon>Saccharomycotina</taxon>
        <taxon>Lipomycetes</taxon>
        <taxon>Lipomycetales</taxon>
        <taxon>Lipomycetaceae</taxon>
        <taxon>Lipomyces</taxon>
    </lineage>
</organism>
<protein>
    <submittedName>
        <fullName evidence="2">Uncharacterized protein</fullName>
    </submittedName>
</protein>
<keyword evidence="3" id="KW-1185">Reference proteome</keyword>
<name>A0AAD7QM63_9ASCO</name>
<dbReference type="GeneID" id="80880498"/>
<feature type="chain" id="PRO_5041990842" evidence="1">
    <location>
        <begin position="26"/>
        <end position="168"/>
    </location>
</feature>
<dbReference type="EMBL" id="JARPMG010000017">
    <property type="protein sequence ID" value="KAJ8096437.1"/>
    <property type="molecule type" value="Genomic_DNA"/>
</dbReference>
<dbReference type="AlphaFoldDB" id="A0AAD7QM63"/>
<keyword evidence="1" id="KW-0732">Signal</keyword>
<evidence type="ECO:0000313" key="2">
    <source>
        <dbReference type="EMBL" id="KAJ8096437.1"/>
    </source>
</evidence>